<organism evidence="3 4">
    <name type="scientific">Caldimonas mangrovi</name>
    <dbReference type="NCBI Taxonomy" id="2944811"/>
    <lineage>
        <taxon>Bacteria</taxon>
        <taxon>Pseudomonadati</taxon>
        <taxon>Pseudomonadota</taxon>
        <taxon>Betaproteobacteria</taxon>
        <taxon>Burkholderiales</taxon>
        <taxon>Sphaerotilaceae</taxon>
        <taxon>Caldimonas</taxon>
    </lineage>
</organism>
<keyword evidence="1" id="KW-0812">Transmembrane</keyword>
<keyword evidence="1" id="KW-0472">Membrane</keyword>
<name>A0ABT0YR50_9BURK</name>
<comment type="caution">
    <text evidence="3">The sequence shown here is derived from an EMBL/GenBank/DDBJ whole genome shotgun (WGS) entry which is preliminary data.</text>
</comment>
<dbReference type="RefSeq" id="WP_251779684.1">
    <property type="nucleotide sequence ID" value="NZ_JAMKFE010000010.1"/>
</dbReference>
<evidence type="ECO:0000256" key="1">
    <source>
        <dbReference type="SAM" id="Phobius"/>
    </source>
</evidence>
<reference evidence="3" key="1">
    <citation type="submission" date="2022-05" db="EMBL/GenBank/DDBJ databases">
        <title>Schlegelella sp. nov., isolated from mangrove soil.</title>
        <authorList>
            <person name="Liu Y."/>
            <person name="Ge X."/>
            <person name="Liu W."/>
        </authorList>
    </citation>
    <scope>NUCLEOTIDE SEQUENCE</scope>
    <source>
        <strain evidence="3">S2-27</strain>
    </source>
</reference>
<feature type="transmembrane region" description="Helical" evidence="1">
    <location>
        <begin position="171"/>
        <end position="189"/>
    </location>
</feature>
<sequence>MSKSSIPLPAITLALLCLVLAWDASGWDLAFARLAGGAHGFPWRQHWLLTTVLHQGGRALSWALAFWVCLSVRSPSGPLARLDTSHRLQLALSCLLSALAVSVLKTVSATSCPWDLSVFGGTARWVSHWHWHWHWGAGDGGTGGCFPAGHASSGFAFVGGFFALRRQAPRAARAWLAVAVMAGFVLGLAQQWRGAHFMSHTLWTAWLCWALAGAVDAAWQRWASQRPDAADEAVA</sequence>
<feature type="domain" description="Phosphatidic acid phosphatase type 2/haloperoxidase" evidence="2">
    <location>
        <begin position="88"/>
        <end position="215"/>
    </location>
</feature>
<keyword evidence="4" id="KW-1185">Reference proteome</keyword>
<dbReference type="EMBL" id="JAMKFE010000010">
    <property type="protein sequence ID" value="MCM5681205.1"/>
    <property type="molecule type" value="Genomic_DNA"/>
</dbReference>
<dbReference type="Proteomes" id="UP001165541">
    <property type="component" value="Unassembled WGS sequence"/>
</dbReference>
<dbReference type="CDD" id="cd03396">
    <property type="entry name" value="PAP2_like_6"/>
    <property type="match status" value="1"/>
</dbReference>
<dbReference type="InterPro" id="IPR036938">
    <property type="entry name" value="PAP2/HPO_sf"/>
</dbReference>
<protein>
    <submittedName>
        <fullName evidence="3">Phosphatase PAP2 family protein</fullName>
    </submittedName>
</protein>
<dbReference type="SUPFAM" id="SSF48317">
    <property type="entry name" value="Acid phosphatase/Vanadium-dependent haloperoxidase"/>
    <property type="match status" value="1"/>
</dbReference>
<feature type="transmembrane region" description="Helical" evidence="1">
    <location>
        <begin position="146"/>
        <end position="164"/>
    </location>
</feature>
<evidence type="ECO:0000259" key="2">
    <source>
        <dbReference type="Pfam" id="PF01569"/>
    </source>
</evidence>
<accession>A0ABT0YR50</accession>
<feature type="transmembrane region" description="Helical" evidence="1">
    <location>
        <begin position="201"/>
        <end position="219"/>
    </location>
</feature>
<evidence type="ECO:0000313" key="3">
    <source>
        <dbReference type="EMBL" id="MCM5681205.1"/>
    </source>
</evidence>
<keyword evidence="1" id="KW-1133">Transmembrane helix</keyword>
<gene>
    <name evidence="3" type="ORF">M8A51_16885</name>
</gene>
<dbReference type="InterPro" id="IPR000326">
    <property type="entry name" value="PAP2/HPO"/>
</dbReference>
<dbReference type="Pfam" id="PF01569">
    <property type="entry name" value="PAP2"/>
    <property type="match status" value="1"/>
</dbReference>
<evidence type="ECO:0000313" key="4">
    <source>
        <dbReference type="Proteomes" id="UP001165541"/>
    </source>
</evidence>
<proteinExistence type="predicted"/>